<dbReference type="Pfam" id="PF01575">
    <property type="entry name" value="MaoC_dehydratas"/>
    <property type="match status" value="1"/>
</dbReference>
<dbReference type="GO" id="GO:0044594">
    <property type="term" value="F:17-beta-hydroxysteroid dehydrogenase (NAD+) activity"/>
    <property type="evidence" value="ECO:0007669"/>
    <property type="project" value="TreeGrafter"/>
</dbReference>
<protein>
    <submittedName>
        <fullName evidence="3">Uncharacterized protein</fullName>
    </submittedName>
</protein>
<evidence type="ECO:0000259" key="2">
    <source>
        <dbReference type="Pfam" id="PF22622"/>
    </source>
</evidence>
<dbReference type="PANTHER" id="PTHR13078:SF57">
    <property type="entry name" value="DEHYDRATASE, PUTATIVE (AFU_ORTHOLOGUE AFUA_5G00640)-RELATED"/>
    <property type="match status" value="1"/>
</dbReference>
<dbReference type="KEGG" id="hir:HETIRDRAFT_480313"/>
<organism evidence="3 4">
    <name type="scientific">Heterobasidion irregulare (strain TC 32-1)</name>
    <dbReference type="NCBI Taxonomy" id="747525"/>
    <lineage>
        <taxon>Eukaryota</taxon>
        <taxon>Fungi</taxon>
        <taxon>Dikarya</taxon>
        <taxon>Basidiomycota</taxon>
        <taxon>Agaricomycotina</taxon>
        <taxon>Agaricomycetes</taxon>
        <taxon>Russulales</taxon>
        <taxon>Bondarzewiaceae</taxon>
        <taxon>Heterobasidion</taxon>
        <taxon>Heterobasidion annosum species complex</taxon>
    </lineage>
</organism>
<dbReference type="PANTHER" id="PTHR13078">
    <property type="entry name" value="PEROXISOMAL MULTIFUNCTIONAL ENZYME TYPE 2-RELATED"/>
    <property type="match status" value="1"/>
</dbReference>
<dbReference type="GO" id="GO:0006635">
    <property type="term" value="P:fatty acid beta-oxidation"/>
    <property type="evidence" value="ECO:0007669"/>
    <property type="project" value="TreeGrafter"/>
</dbReference>
<evidence type="ECO:0000259" key="1">
    <source>
        <dbReference type="Pfam" id="PF01575"/>
    </source>
</evidence>
<dbReference type="eggNOG" id="KOG1206">
    <property type="taxonomic scope" value="Eukaryota"/>
</dbReference>
<proteinExistence type="predicted"/>
<dbReference type="STRING" id="747525.W4JVM5"/>
<dbReference type="Gene3D" id="3.10.129.10">
    <property type="entry name" value="Hotdog Thioesterase"/>
    <property type="match status" value="1"/>
</dbReference>
<keyword evidence="4" id="KW-1185">Reference proteome</keyword>
<name>W4JVM5_HETIT</name>
<evidence type="ECO:0000313" key="4">
    <source>
        <dbReference type="Proteomes" id="UP000030671"/>
    </source>
</evidence>
<dbReference type="HOGENOM" id="CLU_040078_3_0_1"/>
<reference evidence="3 4" key="1">
    <citation type="journal article" date="2012" name="New Phytol.">
        <title>Insight into trade-off between wood decay and parasitism from the genome of a fungal forest pathogen.</title>
        <authorList>
            <person name="Olson A."/>
            <person name="Aerts A."/>
            <person name="Asiegbu F."/>
            <person name="Belbahri L."/>
            <person name="Bouzid O."/>
            <person name="Broberg A."/>
            <person name="Canback B."/>
            <person name="Coutinho P.M."/>
            <person name="Cullen D."/>
            <person name="Dalman K."/>
            <person name="Deflorio G."/>
            <person name="van Diepen L.T."/>
            <person name="Dunand C."/>
            <person name="Duplessis S."/>
            <person name="Durling M."/>
            <person name="Gonthier P."/>
            <person name="Grimwood J."/>
            <person name="Fossdal C.G."/>
            <person name="Hansson D."/>
            <person name="Henrissat B."/>
            <person name="Hietala A."/>
            <person name="Himmelstrand K."/>
            <person name="Hoffmeister D."/>
            <person name="Hogberg N."/>
            <person name="James T.Y."/>
            <person name="Karlsson M."/>
            <person name="Kohler A."/>
            <person name="Kues U."/>
            <person name="Lee Y.H."/>
            <person name="Lin Y.C."/>
            <person name="Lind M."/>
            <person name="Lindquist E."/>
            <person name="Lombard V."/>
            <person name="Lucas S."/>
            <person name="Lunden K."/>
            <person name="Morin E."/>
            <person name="Murat C."/>
            <person name="Park J."/>
            <person name="Raffaello T."/>
            <person name="Rouze P."/>
            <person name="Salamov A."/>
            <person name="Schmutz J."/>
            <person name="Solheim H."/>
            <person name="Stahlberg J."/>
            <person name="Velez H."/>
            <person name="de Vries R.P."/>
            <person name="Wiebenga A."/>
            <person name="Woodward S."/>
            <person name="Yakovlev I."/>
            <person name="Garbelotto M."/>
            <person name="Martin F."/>
            <person name="Grigoriev I.V."/>
            <person name="Stenlid J."/>
        </authorList>
    </citation>
    <scope>NUCLEOTIDE SEQUENCE [LARGE SCALE GENOMIC DNA]</scope>
    <source>
        <strain evidence="3 4">TC 32-1</strain>
    </source>
</reference>
<gene>
    <name evidence="3" type="ORF">HETIRDRAFT_480313</name>
</gene>
<evidence type="ECO:0000313" key="3">
    <source>
        <dbReference type="EMBL" id="ETW77623.1"/>
    </source>
</evidence>
<dbReference type="OrthoDB" id="60204at2759"/>
<feature type="domain" description="MaoC-like" evidence="1">
    <location>
        <begin position="185"/>
        <end position="296"/>
    </location>
</feature>
<dbReference type="InterPro" id="IPR029069">
    <property type="entry name" value="HotDog_dom_sf"/>
</dbReference>
<dbReference type="GO" id="GO:0003857">
    <property type="term" value="F:(3S)-3-hydroxyacyl-CoA dehydrogenase (NAD+) activity"/>
    <property type="evidence" value="ECO:0007669"/>
    <property type="project" value="TreeGrafter"/>
</dbReference>
<dbReference type="InterPro" id="IPR002539">
    <property type="entry name" value="MaoC-like_dom"/>
</dbReference>
<dbReference type="SUPFAM" id="SSF54637">
    <property type="entry name" value="Thioesterase/thiol ester dehydrase-isomerase"/>
    <property type="match status" value="2"/>
</dbReference>
<sequence length="318" mass="34407">MSSTAQALENAIGFEYDDQVVGWNKRDVLVYAIGIGAKKSDYNLAYGALHYKSFSVFPTFPATFFLKGDDQDINLFSDRVSSSRPVPGLPKFDPNRIIHATQTIEILKPLPLASGPGWKMKKRLSSVQENKSGVIMENEITLVDPHGTAYAKLFSSSFNLGAKITGQRFAKSIAAPPKAKPVPKDRKPDWVVQDHTTPEQALIYRLSGDYNPLHIDPRIGQAAGFGGVILHGLSTYGFAARAIVSAVGNSDPNALKYFGVRFTSPVKPGDALETSIWELGAGPDGTTEVAFETKNTTSGKVAIGSGLAYIKKTEKTKL</sequence>
<dbReference type="GO" id="GO:0005777">
    <property type="term" value="C:peroxisome"/>
    <property type="evidence" value="ECO:0007669"/>
    <property type="project" value="TreeGrafter"/>
</dbReference>
<dbReference type="Proteomes" id="UP000030671">
    <property type="component" value="Unassembled WGS sequence"/>
</dbReference>
<dbReference type="InterPro" id="IPR054357">
    <property type="entry name" value="MFE-2_N"/>
</dbReference>
<dbReference type="GO" id="GO:0004300">
    <property type="term" value="F:enoyl-CoA hydratase activity"/>
    <property type="evidence" value="ECO:0007669"/>
    <property type="project" value="TreeGrafter"/>
</dbReference>
<accession>W4JVM5</accession>
<feature type="domain" description="Peroxisomal multifunctional enzyme type 2-like N-terminal" evidence="2">
    <location>
        <begin position="24"/>
        <end position="153"/>
    </location>
</feature>
<dbReference type="GeneID" id="20677907"/>
<dbReference type="AlphaFoldDB" id="W4JVM5"/>
<dbReference type="EMBL" id="KI925463">
    <property type="protein sequence ID" value="ETW77623.1"/>
    <property type="molecule type" value="Genomic_DNA"/>
</dbReference>
<dbReference type="InParanoid" id="W4JVM5"/>
<dbReference type="CDD" id="cd03448">
    <property type="entry name" value="HDE_HSD"/>
    <property type="match status" value="1"/>
</dbReference>
<dbReference type="Pfam" id="PF22622">
    <property type="entry name" value="MFE-2_hydrat-2_N"/>
    <property type="match status" value="1"/>
</dbReference>
<dbReference type="RefSeq" id="XP_009551102.1">
    <property type="nucleotide sequence ID" value="XM_009552807.1"/>
</dbReference>